<feature type="domain" description="Acyl-CoA dehydrogenase C-terminal" evidence="4">
    <location>
        <begin position="257"/>
        <end position="390"/>
    </location>
</feature>
<dbReference type="GO" id="GO:0003995">
    <property type="term" value="F:acyl-CoA dehydrogenase activity"/>
    <property type="evidence" value="ECO:0007669"/>
    <property type="project" value="TreeGrafter"/>
</dbReference>
<evidence type="ECO:0000259" key="3">
    <source>
        <dbReference type="Pfam" id="PF02771"/>
    </source>
</evidence>
<dbReference type="InterPro" id="IPR036250">
    <property type="entry name" value="AcylCo_DH-like_C"/>
</dbReference>
<protein>
    <submittedName>
        <fullName evidence="5">SfnB family sulfur acquisition oxidoreductase</fullName>
        <ecNumber evidence="5">1.-.-.-</ecNumber>
    </submittedName>
</protein>
<dbReference type="EMBL" id="RAXT01000020">
    <property type="protein sequence ID" value="RKG37475.1"/>
    <property type="molecule type" value="Genomic_DNA"/>
</dbReference>
<dbReference type="SUPFAM" id="SSF56645">
    <property type="entry name" value="Acyl-CoA dehydrogenase NM domain-like"/>
    <property type="match status" value="1"/>
</dbReference>
<evidence type="ECO:0000313" key="6">
    <source>
        <dbReference type="Proteomes" id="UP000280405"/>
    </source>
</evidence>
<dbReference type="InterPro" id="IPR023922">
    <property type="entry name" value="S04_starv_induced_SfnB"/>
</dbReference>
<dbReference type="AlphaFoldDB" id="A0A3A8ESD3"/>
<dbReference type="Gene3D" id="1.20.140.10">
    <property type="entry name" value="Butyryl-CoA Dehydrogenase, subunit A, domain 3"/>
    <property type="match status" value="1"/>
</dbReference>
<reference evidence="5 6" key="1">
    <citation type="submission" date="2018-09" db="EMBL/GenBank/DDBJ databases">
        <title>The draft genome of Acinetobacter spp. strains.</title>
        <authorList>
            <person name="Qin J."/>
            <person name="Feng Y."/>
            <person name="Zong Z."/>
        </authorList>
    </citation>
    <scope>NUCLEOTIDE SEQUENCE [LARGE SCALE GENOMIC DNA]</scope>
    <source>
        <strain evidence="5 6">WCHAc060115</strain>
    </source>
</reference>
<dbReference type="InterPro" id="IPR050741">
    <property type="entry name" value="Acyl-CoA_dehydrogenase"/>
</dbReference>
<sequence length="414" mass="45704">MTTYQDIHKVLDAENAAFAQAHIIQSDAEALEIAAQLSQQFKLNAVLRDTTRELPFEEIEAFSQSGLWAITVPKQYGGADVSSYTVAKIIALFSGADGSIGQIPQNHFYALEVLRNTGTDTQKQKLYSEVLKGARFGNALAEFKTKTAAQKHTQITQVTRGDKQGFEVNGEKFYCTGSLFAHRIPTLVRDANDREYLAFIPSDAQGLQRINDWSGFGQKTTGSGTVKFNQVFVDAEDVIVFDRAFSEPTLVGPFAQIMHAAIETGIARAAFEETLQRVKQARAWIDANVERADQDPLTIYEIGKVAADVRASEVLLKQAAHAIDAAKPHPTTENIAKASIDVAKVRAHSTETALKASSKLIELAGSRGSQRADGLDRHWRNARVHTLHDASRWKYYFIGNYVLNNILPPRRGTL</sequence>
<keyword evidence="6" id="KW-1185">Reference proteome</keyword>
<dbReference type="Gene3D" id="1.10.540.10">
    <property type="entry name" value="Acyl-CoA dehydrogenase/oxidase, N-terminal domain"/>
    <property type="match status" value="1"/>
</dbReference>
<dbReference type="OrthoDB" id="6502068at2"/>
<proteinExistence type="inferred from homology"/>
<dbReference type="InterPro" id="IPR013786">
    <property type="entry name" value="AcylCoA_DH/ox_N"/>
</dbReference>
<dbReference type="PANTHER" id="PTHR48083">
    <property type="entry name" value="MEDIUM-CHAIN SPECIFIC ACYL-COA DEHYDROGENASE, MITOCHONDRIAL-RELATED"/>
    <property type="match status" value="1"/>
</dbReference>
<keyword evidence="1 5" id="KW-0560">Oxidoreductase</keyword>
<dbReference type="NCBIfam" id="TIGR04022">
    <property type="entry name" value="sulfur_SfnB"/>
    <property type="match status" value="1"/>
</dbReference>
<dbReference type="PANTHER" id="PTHR48083:SF19">
    <property type="entry name" value="FLAVIN-DEPENDENT MONOOXYGENASE, OXYGENASE SUBUNIT HSAA"/>
    <property type="match status" value="1"/>
</dbReference>
<name>A0A3A8ESD3_9GAMM</name>
<dbReference type="Pfam" id="PF02771">
    <property type="entry name" value="Acyl-CoA_dh_N"/>
    <property type="match status" value="1"/>
</dbReference>
<dbReference type="InterPro" id="IPR013107">
    <property type="entry name" value="Acyl-CoA_DH_C"/>
</dbReference>
<dbReference type="Gene3D" id="2.40.110.10">
    <property type="entry name" value="Butyryl-CoA Dehydrogenase, subunit A, domain 2"/>
    <property type="match status" value="1"/>
</dbReference>
<evidence type="ECO:0000259" key="4">
    <source>
        <dbReference type="Pfam" id="PF08028"/>
    </source>
</evidence>
<dbReference type="InterPro" id="IPR046373">
    <property type="entry name" value="Acyl-CoA_Oxase/DH_mid-dom_sf"/>
</dbReference>
<dbReference type="RefSeq" id="WP_120384296.1">
    <property type="nucleotide sequence ID" value="NZ_RAXT01000020.1"/>
</dbReference>
<feature type="domain" description="Acyl-CoA dehydrogenase/oxidase N-terminal" evidence="3">
    <location>
        <begin position="48"/>
        <end position="133"/>
    </location>
</feature>
<evidence type="ECO:0000313" key="5">
    <source>
        <dbReference type="EMBL" id="RKG37475.1"/>
    </source>
</evidence>
<accession>A0A3A8ESD3</accession>
<dbReference type="SUPFAM" id="SSF47203">
    <property type="entry name" value="Acyl-CoA dehydrogenase C-terminal domain-like"/>
    <property type="match status" value="1"/>
</dbReference>
<gene>
    <name evidence="5" type="ORF">D7V20_10785</name>
</gene>
<comment type="similarity">
    <text evidence="2">Belongs to the HpaH/HsaA monooxygenase family.</text>
</comment>
<dbReference type="Pfam" id="PF08028">
    <property type="entry name" value="Acyl-CoA_dh_2"/>
    <property type="match status" value="1"/>
</dbReference>
<dbReference type="GO" id="GO:0005737">
    <property type="term" value="C:cytoplasm"/>
    <property type="evidence" value="ECO:0007669"/>
    <property type="project" value="TreeGrafter"/>
</dbReference>
<comment type="caution">
    <text evidence="5">The sequence shown here is derived from an EMBL/GenBank/DDBJ whole genome shotgun (WGS) entry which is preliminary data.</text>
</comment>
<organism evidence="5 6">
    <name type="scientific">Acinetobacter rongchengensis</name>
    <dbReference type="NCBI Taxonomy" id="2419601"/>
    <lineage>
        <taxon>Bacteria</taxon>
        <taxon>Pseudomonadati</taxon>
        <taxon>Pseudomonadota</taxon>
        <taxon>Gammaproteobacteria</taxon>
        <taxon>Moraxellales</taxon>
        <taxon>Moraxellaceae</taxon>
        <taxon>Acinetobacter</taxon>
    </lineage>
</organism>
<dbReference type="GO" id="GO:0050660">
    <property type="term" value="F:flavin adenine dinucleotide binding"/>
    <property type="evidence" value="ECO:0007669"/>
    <property type="project" value="InterPro"/>
</dbReference>
<evidence type="ECO:0000256" key="1">
    <source>
        <dbReference type="ARBA" id="ARBA00023002"/>
    </source>
</evidence>
<dbReference type="Proteomes" id="UP000280405">
    <property type="component" value="Unassembled WGS sequence"/>
</dbReference>
<dbReference type="EC" id="1.-.-.-" evidence="5"/>
<dbReference type="GO" id="GO:0016712">
    <property type="term" value="F:oxidoreductase activity, acting on paired donors, with incorporation or reduction of molecular oxygen, reduced flavin or flavoprotein as one donor, and incorporation of one atom of oxygen"/>
    <property type="evidence" value="ECO:0007669"/>
    <property type="project" value="TreeGrafter"/>
</dbReference>
<evidence type="ECO:0000256" key="2">
    <source>
        <dbReference type="ARBA" id="ARBA00049661"/>
    </source>
</evidence>
<dbReference type="PIRSF" id="PIRSF016578">
    <property type="entry name" value="HsaA"/>
    <property type="match status" value="1"/>
</dbReference>
<dbReference type="GO" id="GO:0033539">
    <property type="term" value="P:fatty acid beta-oxidation using acyl-CoA dehydrogenase"/>
    <property type="evidence" value="ECO:0007669"/>
    <property type="project" value="TreeGrafter"/>
</dbReference>
<dbReference type="InterPro" id="IPR009100">
    <property type="entry name" value="AcylCoA_DH/oxidase_NM_dom_sf"/>
</dbReference>
<dbReference type="InterPro" id="IPR037069">
    <property type="entry name" value="AcylCoA_DH/ox_N_sf"/>
</dbReference>